<dbReference type="EMBL" id="LVJE01000001">
    <property type="protein sequence ID" value="OAB31433.1"/>
    <property type="molecule type" value="Genomic_DNA"/>
</dbReference>
<evidence type="ECO:0000313" key="1">
    <source>
        <dbReference type="EMBL" id="OAB31433.1"/>
    </source>
</evidence>
<accession>A0A168AFY6</accession>
<gene>
    <name evidence="1" type="ORF">FBFR_00965</name>
</gene>
<protein>
    <submittedName>
        <fullName evidence="1">Uncharacterized protein</fullName>
    </submittedName>
</protein>
<name>A0A168AFY6_9FLAO</name>
<keyword evidence="2" id="KW-1185">Reference proteome</keyword>
<organism evidence="1 2">
    <name type="scientific">Flavobacterium fryxellicola</name>
    <dbReference type="NCBI Taxonomy" id="249352"/>
    <lineage>
        <taxon>Bacteria</taxon>
        <taxon>Pseudomonadati</taxon>
        <taxon>Bacteroidota</taxon>
        <taxon>Flavobacteriia</taxon>
        <taxon>Flavobacteriales</taxon>
        <taxon>Flavobacteriaceae</taxon>
        <taxon>Flavobacterium</taxon>
    </lineage>
</organism>
<dbReference type="Proteomes" id="UP000077164">
    <property type="component" value="Unassembled WGS sequence"/>
</dbReference>
<dbReference type="AlphaFoldDB" id="A0A168AFY6"/>
<reference evidence="1 2" key="1">
    <citation type="submission" date="2016-03" db="EMBL/GenBank/DDBJ databases">
        <title>Draft genome sequence of Flavobacterium fryxellicola DSM 16209.</title>
        <authorList>
            <person name="Shin S.-K."/>
            <person name="Yi H."/>
        </authorList>
    </citation>
    <scope>NUCLEOTIDE SEQUENCE [LARGE SCALE GENOMIC DNA]</scope>
    <source>
        <strain evidence="1 2">DSM 16209</strain>
    </source>
</reference>
<proteinExistence type="predicted"/>
<comment type="caution">
    <text evidence="1">The sequence shown here is derived from an EMBL/GenBank/DDBJ whole genome shotgun (WGS) entry which is preliminary data.</text>
</comment>
<dbReference type="STRING" id="249352.SAMN05444395_101582"/>
<sequence length="423" mass="46887">MHSCSLDDALIQKDSNIQTVSREQAIQFLQQNLLKGSGNKTSKTTTLSNYDAITLEKITNSDQLLTVIPLPYNDKQQNSRVLLLTVNDTLKSAVFTMYPDVAQSTKEFSGRVIITSMNGDFFKGFRMKNGYIISKFIKKSSAYTTNKIESRSALTYATEPIQLHEVIIPARKPVQSLTVAYLYVYSYEIESSNVSLLNWGFSGGGGGGGEEEEVADPCLKIKAQIDNVVIKAKIDALKGKTANKNEAGIVQKKDGTFADMIAATNSNELNMPPGTDFTGSMHTHQDPYSSGRFRENGTPIMLRPILIFSPKDVVHFLEFLNNTKKNNAPITEVYSTMISSSAVYQLRFTGNITDVKIDCDISDLNIKYVKSIKDNGNDKKLGFLKFLEDNIGIKGIELYEINSDNSTVKITLDNNKISNIPCK</sequence>
<evidence type="ECO:0000313" key="2">
    <source>
        <dbReference type="Proteomes" id="UP000077164"/>
    </source>
</evidence>